<reference evidence="9" key="1">
    <citation type="submission" date="2017-06" db="EMBL/GenBank/DDBJ databases">
        <authorList>
            <person name="Varghese N."/>
            <person name="Submissions S."/>
        </authorList>
    </citation>
    <scope>NUCLEOTIDE SEQUENCE [LARGE SCALE GENOMIC DNA]</scope>
    <source>
        <strain evidence="9">SCA</strain>
    </source>
</reference>
<feature type="binding site" evidence="6">
    <location>
        <begin position="247"/>
        <end position="248"/>
    </location>
    <ligand>
        <name>FAD</name>
        <dbReference type="ChEBI" id="CHEBI:57692"/>
    </ligand>
</feature>
<keyword evidence="4 6" id="KW-0274">FAD</keyword>
<feature type="domain" description="Electron transfer flavoprotein alpha/beta-subunit N-terminal" evidence="7">
    <location>
        <begin position="9"/>
        <end position="198"/>
    </location>
</feature>
<dbReference type="EMBL" id="FZOJ01000016">
    <property type="protein sequence ID" value="SNS67221.1"/>
    <property type="molecule type" value="Genomic_DNA"/>
</dbReference>
<dbReference type="GO" id="GO:0050660">
    <property type="term" value="F:flavin adenine dinucleotide binding"/>
    <property type="evidence" value="ECO:0007669"/>
    <property type="project" value="InterPro"/>
</dbReference>
<dbReference type="Proteomes" id="UP000198304">
    <property type="component" value="Unassembled WGS sequence"/>
</dbReference>
<accession>A0A239GDW9</accession>
<gene>
    <name evidence="8" type="ORF">SAMN05446037_101660</name>
</gene>
<evidence type="ECO:0000313" key="8">
    <source>
        <dbReference type="EMBL" id="SNS67221.1"/>
    </source>
</evidence>
<dbReference type="RefSeq" id="WP_089283807.1">
    <property type="nucleotide sequence ID" value="NZ_FZOJ01000016.1"/>
</dbReference>
<dbReference type="OrthoDB" id="9770286at2"/>
<dbReference type="Gene3D" id="3.40.50.1220">
    <property type="entry name" value="TPP-binding domain"/>
    <property type="match status" value="1"/>
</dbReference>
<keyword evidence="5" id="KW-0249">Electron transport</keyword>
<evidence type="ECO:0000256" key="1">
    <source>
        <dbReference type="ARBA" id="ARBA00005817"/>
    </source>
</evidence>
<comment type="cofactor">
    <cofactor evidence="6">
        <name>FAD</name>
        <dbReference type="ChEBI" id="CHEBI:57692"/>
    </cofactor>
    <text evidence="6">Binds 1 FAD per dimer.</text>
</comment>
<dbReference type="SUPFAM" id="SSF52402">
    <property type="entry name" value="Adenine nucleotide alpha hydrolases-like"/>
    <property type="match status" value="1"/>
</dbReference>
<dbReference type="SUPFAM" id="SSF52467">
    <property type="entry name" value="DHS-like NAD/FAD-binding domain"/>
    <property type="match status" value="1"/>
</dbReference>
<evidence type="ECO:0000313" key="9">
    <source>
        <dbReference type="Proteomes" id="UP000198304"/>
    </source>
</evidence>
<dbReference type="InterPro" id="IPR014731">
    <property type="entry name" value="ETF_asu_C"/>
</dbReference>
<protein>
    <submittedName>
        <fullName evidence="8">Electron transfer flavoprotein alpha subunit apoprotein</fullName>
    </submittedName>
</protein>
<name>A0A239GDW9_9FIRM</name>
<feature type="binding site" evidence="6">
    <location>
        <begin position="278"/>
        <end position="285"/>
    </location>
    <ligand>
        <name>FAD</name>
        <dbReference type="ChEBI" id="CHEBI:57692"/>
    </ligand>
</feature>
<keyword evidence="3" id="KW-0285">Flavoprotein</keyword>
<organism evidence="8 9">
    <name type="scientific">Anaerovirgula multivorans</name>
    <dbReference type="NCBI Taxonomy" id="312168"/>
    <lineage>
        <taxon>Bacteria</taxon>
        <taxon>Bacillati</taxon>
        <taxon>Bacillota</taxon>
        <taxon>Clostridia</taxon>
        <taxon>Peptostreptococcales</taxon>
        <taxon>Natronincolaceae</taxon>
        <taxon>Anaerovirgula</taxon>
    </lineage>
</organism>
<feature type="binding site" evidence="6">
    <location>
        <position position="299"/>
    </location>
    <ligand>
        <name>FAD</name>
        <dbReference type="ChEBI" id="CHEBI:57692"/>
    </ligand>
</feature>
<dbReference type="GO" id="GO:0033539">
    <property type="term" value="P:fatty acid beta-oxidation using acyl-CoA dehydrogenase"/>
    <property type="evidence" value="ECO:0007669"/>
    <property type="project" value="TreeGrafter"/>
</dbReference>
<evidence type="ECO:0000256" key="2">
    <source>
        <dbReference type="ARBA" id="ARBA00022448"/>
    </source>
</evidence>
<keyword evidence="2" id="KW-0813">Transport</keyword>
<dbReference type="InterPro" id="IPR001308">
    <property type="entry name" value="ETF_a/FixB"/>
</dbReference>
<dbReference type="FunFam" id="3.40.50.1220:FF:000001">
    <property type="entry name" value="Electron transfer flavoprotein, alpha subunit"/>
    <property type="match status" value="1"/>
</dbReference>
<keyword evidence="9" id="KW-1185">Reference proteome</keyword>
<dbReference type="Pfam" id="PF00766">
    <property type="entry name" value="ETF_alpha"/>
    <property type="match status" value="1"/>
</dbReference>
<dbReference type="InterPro" id="IPR033947">
    <property type="entry name" value="ETF_alpha_N"/>
</dbReference>
<dbReference type="CDD" id="cd01715">
    <property type="entry name" value="ETF_alpha"/>
    <property type="match status" value="1"/>
</dbReference>
<dbReference type="PANTHER" id="PTHR43153:SF1">
    <property type="entry name" value="ELECTRON TRANSFER FLAVOPROTEIN SUBUNIT ALPHA, MITOCHONDRIAL"/>
    <property type="match status" value="1"/>
</dbReference>
<dbReference type="InterPro" id="IPR018206">
    <property type="entry name" value="ETF_asu_C_CS"/>
</dbReference>
<sequence length="337" mass="37063">MNNKDYKGIWVFAEQRDGEIQKVSLELLGKGRELADILKTKLTAVLLGNDVKKVANELIYYGADEVILVEDKLLNLYVTEPYTKVMTEIIEEKKPEIILLGATAIGRDLAPRVSARIHTGLTADCTSLEIEEETNNLLMTRPAFGGNLLATIICPDHRPQMSTVRPGVMIKLERDEKRGGEIVEYSSKLTPEDFNVEIIEVVKETKEKIKIEEAEILVSGGRGMGNKENFSILEELAKELGGVVSASRAVVDAGWIERDRQVGQTGKTVRPNLYIACGISGAIQHLAGMEESDLIIAVNKNASAPIFEIADLGIVGDINKVIPAVTEEIRQIKGQEK</sequence>
<evidence type="ECO:0000256" key="4">
    <source>
        <dbReference type="ARBA" id="ARBA00022827"/>
    </source>
</evidence>
<feature type="binding site" evidence="6">
    <location>
        <begin position="261"/>
        <end position="265"/>
    </location>
    <ligand>
        <name>FAD</name>
        <dbReference type="ChEBI" id="CHEBI:57692"/>
    </ligand>
</feature>
<feature type="binding site" evidence="6">
    <location>
        <position position="222"/>
    </location>
    <ligand>
        <name>FAD</name>
        <dbReference type="ChEBI" id="CHEBI:57692"/>
    </ligand>
</feature>
<dbReference type="Pfam" id="PF01012">
    <property type="entry name" value="ETF"/>
    <property type="match status" value="1"/>
</dbReference>
<dbReference type="PIRSF" id="PIRSF000089">
    <property type="entry name" value="Electra_flavoP_a"/>
    <property type="match status" value="1"/>
</dbReference>
<proteinExistence type="inferred from homology"/>
<feature type="binding site" evidence="6">
    <location>
        <begin position="317"/>
        <end position="318"/>
    </location>
    <ligand>
        <name>FAD</name>
        <dbReference type="ChEBI" id="CHEBI:57692"/>
    </ligand>
</feature>
<evidence type="ECO:0000256" key="6">
    <source>
        <dbReference type="PIRSR" id="PIRSR000089-1"/>
    </source>
</evidence>
<comment type="similarity">
    <text evidence="1">Belongs to the ETF alpha-subunit/FixB family.</text>
</comment>
<dbReference type="Gene3D" id="3.40.50.620">
    <property type="entry name" value="HUPs"/>
    <property type="match status" value="1"/>
</dbReference>
<evidence type="ECO:0000259" key="7">
    <source>
        <dbReference type="SMART" id="SM00893"/>
    </source>
</evidence>
<dbReference type="GO" id="GO:0009055">
    <property type="term" value="F:electron transfer activity"/>
    <property type="evidence" value="ECO:0007669"/>
    <property type="project" value="InterPro"/>
</dbReference>
<dbReference type="PROSITE" id="PS00696">
    <property type="entry name" value="ETF_ALPHA"/>
    <property type="match status" value="1"/>
</dbReference>
<evidence type="ECO:0000256" key="3">
    <source>
        <dbReference type="ARBA" id="ARBA00022630"/>
    </source>
</evidence>
<dbReference type="SMART" id="SM00893">
    <property type="entry name" value="ETF"/>
    <property type="match status" value="1"/>
</dbReference>
<dbReference type="PANTHER" id="PTHR43153">
    <property type="entry name" value="ELECTRON TRANSFER FLAVOPROTEIN ALPHA"/>
    <property type="match status" value="1"/>
</dbReference>
<dbReference type="InterPro" id="IPR014730">
    <property type="entry name" value="ETF_a/b_N"/>
</dbReference>
<dbReference type="InterPro" id="IPR029035">
    <property type="entry name" value="DHS-like_NAD/FAD-binding_dom"/>
</dbReference>
<evidence type="ECO:0000256" key="5">
    <source>
        <dbReference type="ARBA" id="ARBA00022982"/>
    </source>
</evidence>
<dbReference type="AlphaFoldDB" id="A0A239GDW9"/>
<dbReference type="InterPro" id="IPR014729">
    <property type="entry name" value="Rossmann-like_a/b/a_fold"/>
</dbReference>